<keyword evidence="3" id="KW-0067">ATP-binding</keyword>
<dbReference type="GO" id="GO:0006281">
    <property type="term" value="P:DNA repair"/>
    <property type="evidence" value="ECO:0007669"/>
    <property type="project" value="InterPro"/>
</dbReference>
<dbReference type="CDD" id="cd18793">
    <property type="entry name" value="SF2_C_SNF"/>
    <property type="match status" value="1"/>
</dbReference>
<dbReference type="SMART" id="SM00487">
    <property type="entry name" value="DEXDc"/>
    <property type="match status" value="1"/>
</dbReference>
<sequence length="456" mass="52289">MDEYQEKLKEAGLSLRPHQVSGVETVLSWRAEGHGGIIADEMGLGKTCEAISVLWILAKTEKLRPHLIICPLSVVDHWEKELKRFGCDDLKYIKFMGDLEKRLDLCRQIRTTNDWNVLLTTYEYVLIEGSPIAKFHWASLVFDEAQRIKNTNSMLHAAIQQLSVDWTILMTGTPIQNSMQELFALLSVIDKNKFPLDKLDRFIKKYSKTDDDGVVEELRLTLSKYMIRRLKSEIAVDIPPSSQVVLYHGLSPMQKDLYRAILSKNYRFLSAAGCAQGDHQGGSRNSLVNIMTQLRKCALHPYLFDGMEPEPFKEGEHLATSSGKMMLLERILGFLRKHKHRVLLFSQMTRMLDIVQDYFNYRRWSFERLDGKLKADMRFTAIDNFQKSDSDVFCFLLSTRAGGLGLTLTGADTVIFIDSDFNPQNDIQAAARCHRIGQTKYDDWLLGAFYSTDHQV</sequence>
<name>F1L234_ASCSU</name>
<evidence type="ECO:0000256" key="3">
    <source>
        <dbReference type="ARBA" id="ARBA00022840"/>
    </source>
</evidence>
<keyword evidence="6" id="KW-0347">Helicase</keyword>
<dbReference type="GO" id="GO:0003677">
    <property type="term" value="F:DNA binding"/>
    <property type="evidence" value="ECO:0007669"/>
    <property type="project" value="UniProtKB-KW"/>
</dbReference>
<dbReference type="GO" id="GO:0006338">
    <property type="term" value="P:chromatin remodeling"/>
    <property type="evidence" value="ECO:0007669"/>
    <property type="project" value="InterPro"/>
</dbReference>
<dbReference type="PANTHER" id="PTHR47157">
    <property type="entry name" value="CHROMODOMAIN-HELICASE-DNA-BINDING PROTEIN 1-LIKE"/>
    <property type="match status" value="1"/>
</dbReference>
<dbReference type="Gene3D" id="3.40.50.300">
    <property type="entry name" value="P-loop containing nucleotide triphosphate hydrolases"/>
    <property type="match status" value="1"/>
</dbReference>
<accession>F1L234</accession>
<reference evidence="6" key="1">
    <citation type="journal article" date="2011" name="Genome Res.">
        <title>Deep small RNA sequencing from the nematode Ascaris reveals conservation, functional diversification, and novel developmental profiles.</title>
        <authorList>
            <person name="Wang J."/>
            <person name="Czech B."/>
            <person name="Crunk A."/>
            <person name="Wallace A."/>
            <person name="Mitreva M."/>
            <person name="Hannon G.J."/>
            <person name="Davis R.E."/>
        </authorList>
    </citation>
    <scope>NUCLEOTIDE SEQUENCE</scope>
</reference>
<dbReference type="EMBL" id="JI169910">
    <property type="protein sequence ID" value="ADY44188.1"/>
    <property type="molecule type" value="mRNA"/>
</dbReference>
<dbReference type="PROSITE" id="PS51192">
    <property type="entry name" value="HELICASE_ATP_BIND_1"/>
    <property type="match status" value="1"/>
</dbReference>
<dbReference type="GO" id="GO:0003678">
    <property type="term" value="F:DNA helicase activity"/>
    <property type="evidence" value="ECO:0007669"/>
    <property type="project" value="InterPro"/>
</dbReference>
<dbReference type="InterPro" id="IPR049730">
    <property type="entry name" value="SNF2/RAD54-like_C"/>
</dbReference>
<feature type="domain" description="Helicase C-terminal" evidence="5">
    <location>
        <begin position="327"/>
        <end position="456"/>
    </location>
</feature>
<dbReference type="InterPro" id="IPR027417">
    <property type="entry name" value="P-loop_NTPase"/>
</dbReference>
<dbReference type="InterPro" id="IPR001650">
    <property type="entry name" value="Helicase_C-like"/>
</dbReference>
<dbReference type="InterPro" id="IPR014001">
    <property type="entry name" value="Helicase_ATP-bd"/>
</dbReference>
<proteinExistence type="evidence at transcript level"/>
<dbReference type="CDD" id="cd18006">
    <property type="entry name" value="DEXHc_CHD1L"/>
    <property type="match status" value="1"/>
</dbReference>
<dbReference type="Gene3D" id="3.40.50.10810">
    <property type="entry name" value="Tandem AAA-ATPase domain"/>
    <property type="match status" value="1"/>
</dbReference>
<dbReference type="PANTHER" id="PTHR47157:SF1">
    <property type="entry name" value="CHROMODOMAIN-HELICASE-DNA-BINDING PROTEIN 1-LIKE"/>
    <property type="match status" value="1"/>
</dbReference>
<evidence type="ECO:0000256" key="2">
    <source>
        <dbReference type="ARBA" id="ARBA00022801"/>
    </source>
</evidence>
<dbReference type="AlphaFoldDB" id="F1L234"/>
<evidence type="ECO:0000256" key="1">
    <source>
        <dbReference type="ARBA" id="ARBA00022741"/>
    </source>
</evidence>
<keyword evidence="1" id="KW-0547">Nucleotide-binding</keyword>
<dbReference type="GO" id="GO:0016787">
    <property type="term" value="F:hydrolase activity"/>
    <property type="evidence" value="ECO:0007669"/>
    <property type="project" value="UniProtKB-KW"/>
</dbReference>
<dbReference type="PROSITE" id="PS51194">
    <property type="entry name" value="HELICASE_CTER"/>
    <property type="match status" value="1"/>
</dbReference>
<keyword evidence="2" id="KW-0378">Hydrolase</keyword>
<dbReference type="Pfam" id="PF00271">
    <property type="entry name" value="Helicase_C"/>
    <property type="match status" value="1"/>
</dbReference>
<dbReference type="SMART" id="SM00490">
    <property type="entry name" value="HELICc"/>
    <property type="match status" value="1"/>
</dbReference>
<dbReference type="Pfam" id="PF00176">
    <property type="entry name" value="SNF2-rel_dom"/>
    <property type="match status" value="1"/>
</dbReference>
<dbReference type="SUPFAM" id="SSF52540">
    <property type="entry name" value="P-loop containing nucleoside triphosphate hydrolases"/>
    <property type="match status" value="2"/>
</dbReference>
<evidence type="ECO:0000259" key="5">
    <source>
        <dbReference type="PROSITE" id="PS51194"/>
    </source>
</evidence>
<dbReference type="GO" id="GO:0005524">
    <property type="term" value="F:ATP binding"/>
    <property type="evidence" value="ECO:0007669"/>
    <property type="project" value="UniProtKB-KW"/>
</dbReference>
<feature type="domain" description="Helicase ATP-binding" evidence="4">
    <location>
        <begin position="27"/>
        <end position="192"/>
    </location>
</feature>
<dbReference type="InterPro" id="IPR031053">
    <property type="entry name" value="ALC1"/>
</dbReference>
<protein>
    <submittedName>
        <fullName evidence="6">Chromodomain-helicase-DNA-binding protein 1-like protein</fullName>
    </submittedName>
</protein>
<evidence type="ECO:0000259" key="4">
    <source>
        <dbReference type="PROSITE" id="PS51192"/>
    </source>
</evidence>
<dbReference type="InterPro" id="IPR038718">
    <property type="entry name" value="SNF2-like_sf"/>
</dbReference>
<keyword evidence="6" id="KW-0238">DNA-binding</keyword>
<organism evidence="6">
    <name type="scientific">Ascaris suum</name>
    <name type="common">Pig roundworm</name>
    <name type="synonym">Ascaris lumbricoides</name>
    <dbReference type="NCBI Taxonomy" id="6253"/>
    <lineage>
        <taxon>Eukaryota</taxon>
        <taxon>Metazoa</taxon>
        <taxon>Ecdysozoa</taxon>
        <taxon>Nematoda</taxon>
        <taxon>Chromadorea</taxon>
        <taxon>Rhabditida</taxon>
        <taxon>Spirurina</taxon>
        <taxon>Ascaridomorpha</taxon>
        <taxon>Ascaridoidea</taxon>
        <taxon>Ascarididae</taxon>
        <taxon>Ascaris</taxon>
    </lineage>
</organism>
<evidence type="ECO:0000313" key="6">
    <source>
        <dbReference type="EMBL" id="ADY44188.1"/>
    </source>
</evidence>
<dbReference type="InterPro" id="IPR000330">
    <property type="entry name" value="SNF2_N"/>
</dbReference>